<dbReference type="PANTHER" id="PTHR21600">
    <property type="entry name" value="MITOCHONDRIAL RNA PSEUDOURIDINE SYNTHASE"/>
    <property type="match status" value="1"/>
</dbReference>
<sequence length="453" mass="50642">MEIGDTECAIATATSAGDGEVEVVSKRRLKKMRRAERDPVERQAKKRKSKQEAKSAAKFQAEVPTYSFVNGYRTVEPYVYEFRTFAKARWFNRELLEVFTTEFGANSPEYYRFAIASGRISVNHQLVPTDTVIKNGDLIIHTAHRHEPPVSGDEVAVVYENDDLIAVSKPPSMPTHPCGAYRHNSLHSILQTTRPDLPQLHVVHRLDRLTSGVVLLAKNAAKAKSLSSIIANRQASKTYLARVRGDFPALFDQATQETLVSKARVNCPASVITFPEKDTLVISCPLRCLSARDGVWECHENGKASETLVRLVRADKSTSLVKCQPVTGRTHQIRLHLQLVGFPIANDPCYGGELHFGESAERIEEIAAAKRSKADLVPKDTVDYSSPRKEDESEEEFVRRTCPWCCVGDADAFKETQLHCSKIWLHALEYKLDECVFTAPEPSWAALLSSSLF</sequence>
<feature type="region of interest" description="Disordered" evidence="2">
    <location>
        <begin position="31"/>
        <end position="56"/>
    </location>
</feature>
<gene>
    <name evidence="4" type="ORF">PM001_LOCUS18808</name>
</gene>
<dbReference type="Proteomes" id="UP001162060">
    <property type="component" value="Unassembled WGS sequence"/>
</dbReference>
<dbReference type="InterPro" id="IPR006224">
    <property type="entry name" value="PsdUridine_synth_RluA-like_CS"/>
</dbReference>
<evidence type="ECO:0000259" key="3">
    <source>
        <dbReference type="Pfam" id="PF00849"/>
    </source>
</evidence>
<reference evidence="4" key="1">
    <citation type="submission" date="2024-01" db="EMBL/GenBank/DDBJ databases">
        <authorList>
            <person name="Webb A."/>
        </authorList>
    </citation>
    <scope>NUCLEOTIDE SEQUENCE</scope>
    <source>
        <strain evidence="4">Pm1</strain>
    </source>
</reference>
<evidence type="ECO:0000313" key="5">
    <source>
        <dbReference type="Proteomes" id="UP001162060"/>
    </source>
</evidence>
<comment type="caution">
    <text evidence="4">The sequence shown here is derived from an EMBL/GenBank/DDBJ whole genome shotgun (WGS) entry which is preliminary data.</text>
</comment>
<dbReference type="GO" id="GO:0000455">
    <property type="term" value="P:enzyme-directed rRNA pseudouridine synthesis"/>
    <property type="evidence" value="ECO:0007669"/>
    <property type="project" value="TreeGrafter"/>
</dbReference>
<name>A0AAV1UK51_9STRA</name>
<dbReference type="GO" id="GO:0003723">
    <property type="term" value="F:RNA binding"/>
    <property type="evidence" value="ECO:0007669"/>
    <property type="project" value="UniProtKB-KW"/>
</dbReference>
<feature type="domain" description="Pseudouridine synthase RsuA/RluA-like" evidence="3">
    <location>
        <begin position="163"/>
        <end position="338"/>
    </location>
</feature>
<dbReference type="GO" id="GO:0009982">
    <property type="term" value="F:pseudouridine synthase activity"/>
    <property type="evidence" value="ECO:0007669"/>
    <property type="project" value="InterPro"/>
</dbReference>
<evidence type="ECO:0000256" key="2">
    <source>
        <dbReference type="SAM" id="MobiDB-lite"/>
    </source>
</evidence>
<dbReference type="InterPro" id="IPR020103">
    <property type="entry name" value="PsdUridine_synth_cat_dom_sf"/>
</dbReference>
<dbReference type="SUPFAM" id="SSF55120">
    <property type="entry name" value="Pseudouridine synthase"/>
    <property type="match status" value="1"/>
</dbReference>
<dbReference type="InterPro" id="IPR006145">
    <property type="entry name" value="PsdUridine_synth_RsuA/RluA"/>
</dbReference>
<dbReference type="PROSITE" id="PS01129">
    <property type="entry name" value="PSI_RLU"/>
    <property type="match status" value="1"/>
</dbReference>
<dbReference type="InterPro" id="IPR050188">
    <property type="entry name" value="RluA_PseudoU_synthase"/>
</dbReference>
<keyword evidence="1" id="KW-0694">RNA-binding</keyword>
<accession>A0AAV1UK51</accession>
<dbReference type="PROSITE" id="PS50889">
    <property type="entry name" value="S4"/>
    <property type="match status" value="1"/>
</dbReference>
<proteinExistence type="predicted"/>
<dbReference type="CDD" id="cd02557">
    <property type="entry name" value="PseudoU_synth_ScRIB2"/>
    <property type="match status" value="1"/>
</dbReference>
<dbReference type="Gene3D" id="3.30.2350.10">
    <property type="entry name" value="Pseudouridine synthase"/>
    <property type="match status" value="1"/>
</dbReference>
<evidence type="ECO:0000256" key="1">
    <source>
        <dbReference type="PROSITE-ProRule" id="PRU00182"/>
    </source>
</evidence>
<protein>
    <recommendedName>
        <fullName evidence="3">Pseudouridine synthase RsuA/RluA-like domain-containing protein</fullName>
    </recommendedName>
</protein>
<dbReference type="AlphaFoldDB" id="A0AAV1UK51"/>
<evidence type="ECO:0000313" key="4">
    <source>
        <dbReference type="EMBL" id="CAK7933658.1"/>
    </source>
</evidence>
<organism evidence="4 5">
    <name type="scientific">Peronospora matthiolae</name>
    <dbReference type="NCBI Taxonomy" id="2874970"/>
    <lineage>
        <taxon>Eukaryota</taxon>
        <taxon>Sar</taxon>
        <taxon>Stramenopiles</taxon>
        <taxon>Oomycota</taxon>
        <taxon>Peronosporomycetes</taxon>
        <taxon>Peronosporales</taxon>
        <taxon>Peronosporaceae</taxon>
        <taxon>Peronospora</taxon>
    </lineage>
</organism>
<dbReference type="PANTHER" id="PTHR21600:SF40">
    <property type="entry name" value="PSEUDOURIDYLATE SYNTHASE RPUSD2"/>
    <property type="match status" value="1"/>
</dbReference>
<dbReference type="EMBL" id="CAKLBY020000195">
    <property type="protein sequence ID" value="CAK7933658.1"/>
    <property type="molecule type" value="Genomic_DNA"/>
</dbReference>
<dbReference type="Pfam" id="PF00849">
    <property type="entry name" value="PseudoU_synth_2"/>
    <property type="match status" value="1"/>
</dbReference>